<evidence type="ECO:0000313" key="5">
    <source>
        <dbReference type="Proteomes" id="UP000182276"/>
    </source>
</evidence>
<feature type="compositionally biased region" description="Low complexity" evidence="1">
    <location>
        <begin position="16"/>
        <end position="28"/>
    </location>
</feature>
<reference evidence="3 5" key="2">
    <citation type="submission" date="2016-10" db="EMBL/GenBank/DDBJ databases">
        <authorList>
            <person name="Varghese N."/>
            <person name="Submissions S."/>
        </authorList>
    </citation>
    <scope>NUCLEOTIDE SEQUENCE [LARGE SCALE GENOMIC DNA]</scope>
    <source>
        <strain evidence="3 5">DSM 6083</strain>
    </source>
</reference>
<dbReference type="Proteomes" id="UP000182276">
    <property type="component" value="Unassembled WGS sequence"/>
</dbReference>
<dbReference type="AlphaFoldDB" id="A0A8D3Y2A9"/>
<protein>
    <submittedName>
        <fullName evidence="2">Uncharacterized protein</fullName>
    </submittedName>
</protein>
<dbReference type="SUPFAM" id="SSF58113">
    <property type="entry name" value="Apolipoprotein A-I"/>
    <property type="match status" value="1"/>
</dbReference>
<dbReference type="Proteomes" id="UP000031271">
    <property type="component" value="Chromosome"/>
</dbReference>
<sequence length="244" mass="25350">MTTPDEEITGYGGIASTGSTTTSTEQSAGTGGTTLQGSAKGDRHAGSPVGEDLKGKARQAAEQVQQQGKAHLDSYRGTAADELEKVAQSAKAAAEELENQDRAGLSRYVSDMAQGMVRFADDLRGRNVDELVGDLNRMARNNPGLFIAGSIALGFGLTRFAKASGRRAEQDYDRPGQHDERYSGAYGDSSHLPSQRELDQHVASGEPNGNVGSVGNVSGTTSASTTTRTSLGANGKSTDGGLNP</sequence>
<reference evidence="2 4" key="3">
    <citation type="journal article" name="Genome Announc.">
        <title>Complete Genome Sequence of Pseudomonas balearica DSM 6083T.</title>
        <authorList>
            <person name="Bennasar-Figueras A."/>
            <person name="Salva-Serra F."/>
            <person name="Jaen-Luchoro D."/>
            <person name="Segui C."/>
            <person name="Aliaga F."/>
            <person name="Busquets A."/>
            <person name="Gomila M."/>
            <person name="Moore E.R."/>
            <person name="Lalucat J."/>
        </authorList>
    </citation>
    <scope>NUCLEOTIDE SEQUENCE [LARGE SCALE GENOMIC DNA]</scope>
    <source>
        <strain evidence="4">DSM 6083</strain>
        <strain evidence="2">DSM6083</strain>
    </source>
</reference>
<gene>
    <name evidence="2" type="ORF">CL52_13215</name>
    <name evidence="3" type="ORF">SAMN05660875_102125</name>
</gene>
<dbReference type="Gene3D" id="1.20.120.20">
    <property type="entry name" value="Apolipoprotein"/>
    <property type="match status" value="1"/>
</dbReference>
<organism evidence="2 4">
    <name type="scientific">Stutzerimonas balearica DSM 6083</name>
    <dbReference type="NCBI Taxonomy" id="1123016"/>
    <lineage>
        <taxon>Bacteria</taxon>
        <taxon>Pseudomonadati</taxon>
        <taxon>Pseudomonadota</taxon>
        <taxon>Gammaproteobacteria</taxon>
        <taxon>Pseudomonadales</taxon>
        <taxon>Pseudomonadaceae</taxon>
        <taxon>Stutzerimonas</taxon>
    </lineage>
</organism>
<feature type="compositionally biased region" description="Basic and acidic residues" evidence="1">
    <location>
        <begin position="166"/>
        <end position="182"/>
    </location>
</feature>
<evidence type="ECO:0000313" key="3">
    <source>
        <dbReference type="EMBL" id="SDM08465.1"/>
    </source>
</evidence>
<evidence type="ECO:0000313" key="2">
    <source>
        <dbReference type="EMBL" id="AJE15948.1"/>
    </source>
</evidence>
<dbReference type="EMBL" id="FNHO01000002">
    <property type="protein sequence ID" value="SDM08465.1"/>
    <property type="molecule type" value="Genomic_DNA"/>
</dbReference>
<dbReference type="EMBL" id="CP007511">
    <property type="protein sequence ID" value="AJE15948.1"/>
    <property type="molecule type" value="Genomic_DNA"/>
</dbReference>
<proteinExistence type="predicted"/>
<keyword evidence="5" id="KW-1185">Reference proteome</keyword>
<dbReference type="GeneID" id="77260862"/>
<accession>A0A8D3Y2A9</accession>
<feature type="compositionally biased region" description="Basic and acidic residues" evidence="1">
    <location>
        <begin position="40"/>
        <end position="55"/>
    </location>
</feature>
<dbReference type="KEGG" id="pbm:CL52_13215"/>
<evidence type="ECO:0000256" key="1">
    <source>
        <dbReference type="SAM" id="MobiDB-lite"/>
    </source>
</evidence>
<name>A0A8D3Y2A9_9GAMM</name>
<evidence type="ECO:0000313" key="4">
    <source>
        <dbReference type="Proteomes" id="UP000031271"/>
    </source>
</evidence>
<feature type="region of interest" description="Disordered" evidence="1">
    <location>
        <begin position="1"/>
        <end position="72"/>
    </location>
</feature>
<reference evidence="4" key="1">
    <citation type="submission" date="2014-03" db="EMBL/GenBank/DDBJ databases">
        <title>Complete genome of Pseudomonas balearica DSM 6083T, a sewage water isolate from an enrichment with 2-methylnaphthalene.</title>
        <authorList>
            <person name="Salva-Serra F."/>
            <person name="Jaen-Luchoro D."/>
            <person name="Busquets A."/>
            <person name="Pena A."/>
            <person name="Gomila M."/>
            <person name="Bosch R."/>
            <person name="Nogales B."/>
            <person name="Garcia-Valdes E."/>
            <person name="Lalucat J."/>
            <person name="Bennasar A."/>
        </authorList>
    </citation>
    <scope>NUCLEOTIDE SEQUENCE [LARGE SCALE GENOMIC DNA]</scope>
    <source>
        <strain evidence="4">DSM 6083</strain>
    </source>
</reference>
<feature type="compositionally biased region" description="Low complexity" evidence="1">
    <location>
        <begin position="204"/>
        <end position="232"/>
    </location>
</feature>
<feature type="region of interest" description="Disordered" evidence="1">
    <location>
        <begin position="166"/>
        <end position="244"/>
    </location>
</feature>
<dbReference type="RefSeq" id="WP_043221121.1">
    <property type="nucleotide sequence ID" value="NZ_CP007511.1"/>
</dbReference>